<proteinExistence type="predicted"/>
<dbReference type="EMBL" id="CM001746">
    <property type="protein sequence ID" value="KJB42356.1"/>
    <property type="molecule type" value="Genomic_DNA"/>
</dbReference>
<organism evidence="1 2">
    <name type="scientific">Gossypium raimondii</name>
    <name type="common">Peruvian cotton</name>
    <name type="synonym">Gossypium klotzschianum subsp. raimondii</name>
    <dbReference type="NCBI Taxonomy" id="29730"/>
    <lineage>
        <taxon>Eukaryota</taxon>
        <taxon>Viridiplantae</taxon>
        <taxon>Streptophyta</taxon>
        <taxon>Embryophyta</taxon>
        <taxon>Tracheophyta</taxon>
        <taxon>Spermatophyta</taxon>
        <taxon>Magnoliopsida</taxon>
        <taxon>eudicotyledons</taxon>
        <taxon>Gunneridae</taxon>
        <taxon>Pentapetalae</taxon>
        <taxon>rosids</taxon>
        <taxon>malvids</taxon>
        <taxon>Malvales</taxon>
        <taxon>Malvaceae</taxon>
        <taxon>Malvoideae</taxon>
        <taxon>Gossypium</taxon>
    </lineage>
</organism>
<keyword evidence="2" id="KW-1185">Reference proteome</keyword>
<name>A0A0D2SK63_GOSRA</name>
<dbReference type="Proteomes" id="UP000032304">
    <property type="component" value="Chromosome 7"/>
</dbReference>
<dbReference type="AlphaFoldDB" id="A0A0D2SK63"/>
<dbReference type="Gramene" id="KJB42356">
    <property type="protein sequence ID" value="KJB42356"/>
    <property type="gene ID" value="B456_007G149500"/>
</dbReference>
<sequence>MCKLSLEFIVHYHLTPAVAAHYSSNYQNAHFPDFLLLPLPSNKCIVSSGQKKKVNYVQCSQFHIKTTPQG</sequence>
<protein>
    <submittedName>
        <fullName evidence="1">Uncharacterized protein</fullName>
    </submittedName>
</protein>
<reference evidence="1 2" key="1">
    <citation type="journal article" date="2012" name="Nature">
        <title>Repeated polyploidization of Gossypium genomes and the evolution of spinnable cotton fibres.</title>
        <authorList>
            <person name="Paterson A.H."/>
            <person name="Wendel J.F."/>
            <person name="Gundlach H."/>
            <person name="Guo H."/>
            <person name="Jenkins J."/>
            <person name="Jin D."/>
            <person name="Llewellyn D."/>
            <person name="Showmaker K.C."/>
            <person name="Shu S."/>
            <person name="Udall J."/>
            <person name="Yoo M.J."/>
            <person name="Byers R."/>
            <person name="Chen W."/>
            <person name="Doron-Faigenboim A."/>
            <person name="Duke M.V."/>
            <person name="Gong L."/>
            <person name="Grimwood J."/>
            <person name="Grover C."/>
            <person name="Grupp K."/>
            <person name="Hu G."/>
            <person name="Lee T.H."/>
            <person name="Li J."/>
            <person name="Lin L."/>
            <person name="Liu T."/>
            <person name="Marler B.S."/>
            <person name="Page J.T."/>
            <person name="Roberts A.W."/>
            <person name="Romanel E."/>
            <person name="Sanders W.S."/>
            <person name="Szadkowski E."/>
            <person name="Tan X."/>
            <person name="Tang H."/>
            <person name="Xu C."/>
            <person name="Wang J."/>
            <person name="Wang Z."/>
            <person name="Zhang D."/>
            <person name="Zhang L."/>
            <person name="Ashrafi H."/>
            <person name="Bedon F."/>
            <person name="Bowers J.E."/>
            <person name="Brubaker C.L."/>
            <person name="Chee P.W."/>
            <person name="Das S."/>
            <person name="Gingle A.R."/>
            <person name="Haigler C.H."/>
            <person name="Harker D."/>
            <person name="Hoffmann L.V."/>
            <person name="Hovav R."/>
            <person name="Jones D.C."/>
            <person name="Lemke C."/>
            <person name="Mansoor S."/>
            <person name="ur Rahman M."/>
            <person name="Rainville L.N."/>
            <person name="Rambani A."/>
            <person name="Reddy U.K."/>
            <person name="Rong J.K."/>
            <person name="Saranga Y."/>
            <person name="Scheffler B.E."/>
            <person name="Scheffler J.A."/>
            <person name="Stelly D.M."/>
            <person name="Triplett B.A."/>
            <person name="Van Deynze A."/>
            <person name="Vaslin M.F."/>
            <person name="Waghmare V.N."/>
            <person name="Walford S.A."/>
            <person name="Wright R.J."/>
            <person name="Zaki E.A."/>
            <person name="Zhang T."/>
            <person name="Dennis E.S."/>
            <person name="Mayer K.F."/>
            <person name="Peterson D.G."/>
            <person name="Rokhsar D.S."/>
            <person name="Wang X."/>
            <person name="Schmutz J."/>
        </authorList>
    </citation>
    <scope>NUCLEOTIDE SEQUENCE [LARGE SCALE GENOMIC DNA]</scope>
</reference>
<evidence type="ECO:0000313" key="1">
    <source>
        <dbReference type="EMBL" id="KJB42356.1"/>
    </source>
</evidence>
<accession>A0A0D2SK63</accession>
<evidence type="ECO:0000313" key="2">
    <source>
        <dbReference type="Proteomes" id="UP000032304"/>
    </source>
</evidence>
<gene>
    <name evidence="1" type="ORF">B456_007G149500</name>
</gene>